<dbReference type="InterPro" id="IPR000600">
    <property type="entry name" value="ROK"/>
</dbReference>
<dbReference type="Proteomes" id="UP000252167">
    <property type="component" value="Unassembled WGS sequence"/>
</dbReference>
<gene>
    <name evidence="2" type="ORF">C1H84_04990</name>
</gene>
<dbReference type="Gene3D" id="3.30.420.40">
    <property type="match status" value="2"/>
</dbReference>
<dbReference type="PANTHER" id="PTHR18964:SF149">
    <property type="entry name" value="BIFUNCTIONAL UDP-N-ACETYLGLUCOSAMINE 2-EPIMERASE_N-ACETYLMANNOSAMINE KINASE"/>
    <property type="match status" value="1"/>
</dbReference>
<dbReference type="InterPro" id="IPR036388">
    <property type="entry name" value="WH-like_DNA-bd_sf"/>
</dbReference>
<dbReference type="PANTHER" id="PTHR18964">
    <property type="entry name" value="ROK (REPRESSOR, ORF, KINASE) FAMILY"/>
    <property type="match status" value="1"/>
</dbReference>
<dbReference type="SUPFAM" id="SSF53067">
    <property type="entry name" value="Actin-like ATPase domain"/>
    <property type="match status" value="1"/>
</dbReference>
<evidence type="ECO:0000313" key="3">
    <source>
        <dbReference type="Proteomes" id="UP000252167"/>
    </source>
</evidence>
<protein>
    <submittedName>
        <fullName evidence="2">ROK family protein</fullName>
    </submittedName>
</protein>
<dbReference type="Gene3D" id="1.10.10.10">
    <property type="entry name" value="Winged helix-like DNA-binding domain superfamily/Winged helix DNA-binding domain"/>
    <property type="match status" value="1"/>
</dbReference>
<dbReference type="Pfam" id="PF00480">
    <property type="entry name" value="ROK"/>
    <property type="match status" value="1"/>
</dbReference>
<accession>A0A365YK72</accession>
<organism evidence="2 3">
    <name type="scientific">Glutamicibacter soli</name>
    <dbReference type="NCBI Taxonomy" id="453836"/>
    <lineage>
        <taxon>Bacteria</taxon>
        <taxon>Bacillati</taxon>
        <taxon>Actinomycetota</taxon>
        <taxon>Actinomycetes</taxon>
        <taxon>Micrococcales</taxon>
        <taxon>Micrococcaceae</taxon>
        <taxon>Glutamicibacter</taxon>
    </lineage>
</organism>
<comment type="caution">
    <text evidence="2">The sequence shown here is derived from an EMBL/GenBank/DDBJ whole genome shotgun (WGS) entry which is preliminary data.</text>
</comment>
<name>A0A365YK72_9MICC</name>
<dbReference type="AlphaFoldDB" id="A0A365YK72"/>
<dbReference type="RefSeq" id="WP_082123823.1">
    <property type="nucleotide sequence ID" value="NZ_JBNBOD010000002.1"/>
</dbReference>
<sequence length="395" mass="41556">MTRRSDPARARNFASVLQEIFAEPGRSRKDIANAIGISAASVTSIAASLLEHRLISESAPVAAGQGRPRVPLSVDTDSNLVMGIHLGPRVTGIVLTGLDGVAKASVLVPHSGMTAAEAFELVIAQAETLVADHADGRPVLGTGVATGGIVDREQGLIVENAGAGWSQVPAQRMLEALPQPLVLDNNARAAAQSELFYGQGAKESDFLLMVITSDLGAVLVSDGQIRAGRSQHAGNIAHIQVDAAGYPCACGRRGCLQVMATDEATVRRAHDLNRTDVINYGDIDRLYDAGDAQIRQLVAQRDGYVATAAALLFDLLDPGLLVIAGTPAERPETLAHVQRTVTEKSVQQGVAGQRVVYSSDHELSLSIFAASIMVNEVLSSPLAFIENLQQLVSAK</sequence>
<reference evidence="2 3" key="1">
    <citation type="submission" date="2018-01" db="EMBL/GenBank/DDBJ databases">
        <title>Glutamicibacter soli strain NHPC-3 Whole genome sequence and assembly.</title>
        <authorList>
            <person name="Choudhury P."/>
            <person name="Gupta D."/>
            <person name="Sengupta K."/>
            <person name="Jawed A."/>
            <person name="Sultana N."/>
            <person name="Saha P."/>
        </authorList>
    </citation>
    <scope>NUCLEOTIDE SEQUENCE [LARGE SCALE GENOMIC DNA]</scope>
    <source>
        <strain evidence="2 3">NHPC-3</strain>
    </source>
</reference>
<comment type="similarity">
    <text evidence="1">Belongs to the ROK (NagC/XylR) family.</text>
</comment>
<dbReference type="EMBL" id="POAF01000002">
    <property type="protein sequence ID" value="RBM02787.1"/>
    <property type="molecule type" value="Genomic_DNA"/>
</dbReference>
<dbReference type="InterPro" id="IPR036390">
    <property type="entry name" value="WH_DNA-bd_sf"/>
</dbReference>
<dbReference type="InterPro" id="IPR043129">
    <property type="entry name" value="ATPase_NBD"/>
</dbReference>
<proteinExistence type="inferred from homology"/>
<evidence type="ECO:0000256" key="1">
    <source>
        <dbReference type="ARBA" id="ARBA00006479"/>
    </source>
</evidence>
<evidence type="ECO:0000313" key="2">
    <source>
        <dbReference type="EMBL" id="RBM02787.1"/>
    </source>
</evidence>
<keyword evidence="3" id="KW-1185">Reference proteome</keyword>
<dbReference type="SUPFAM" id="SSF46785">
    <property type="entry name" value="Winged helix' DNA-binding domain"/>
    <property type="match status" value="1"/>
</dbReference>